<dbReference type="Pfam" id="PF01535">
    <property type="entry name" value="PPR"/>
    <property type="match status" value="3"/>
</dbReference>
<dbReference type="Pfam" id="PF13041">
    <property type="entry name" value="PPR_2"/>
    <property type="match status" value="2"/>
</dbReference>
<dbReference type="PROSITE" id="PS51375">
    <property type="entry name" value="PPR"/>
    <property type="match status" value="6"/>
</dbReference>
<feature type="repeat" description="PPR" evidence="3">
    <location>
        <begin position="394"/>
        <end position="427"/>
    </location>
</feature>
<dbReference type="NCBIfam" id="TIGR00756">
    <property type="entry name" value="PPR"/>
    <property type="match status" value="6"/>
</dbReference>
<feature type="repeat" description="PPR" evidence="3">
    <location>
        <begin position="97"/>
        <end position="131"/>
    </location>
</feature>
<name>A0ABD1LUX5_9FABA</name>
<proteinExistence type="inferred from homology"/>
<feature type="repeat" description="PPR" evidence="3">
    <location>
        <begin position="324"/>
        <end position="358"/>
    </location>
</feature>
<dbReference type="InterPro" id="IPR002885">
    <property type="entry name" value="PPR_rpt"/>
</dbReference>
<dbReference type="Proteomes" id="UP001603857">
    <property type="component" value="Unassembled WGS sequence"/>
</dbReference>
<evidence type="ECO:0000256" key="1">
    <source>
        <dbReference type="ARBA" id="ARBA00007626"/>
    </source>
</evidence>
<evidence type="ECO:0000313" key="4">
    <source>
        <dbReference type="EMBL" id="KAL2327328.1"/>
    </source>
</evidence>
<organism evidence="4 5">
    <name type="scientific">Flemingia macrophylla</name>
    <dbReference type="NCBI Taxonomy" id="520843"/>
    <lineage>
        <taxon>Eukaryota</taxon>
        <taxon>Viridiplantae</taxon>
        <taxon>Streptophyta</taxon>
        <taxon>Embryophyta</taxon>
        <taxon>Tracheophyta</taxon>
        <taxon>Spermatophyta</taxon>
        <taxon>Magnoliopsida</taxon>
        <taxon>eudicotyledons</taxon>
        <taxon>Gunneridae</taxon>
        <taxon>Pentapetalae</taxon>
        <taxon>rosids</taxon>
        <taxon>fabids</taxon>
        <taxon>Fabales</taxon>
        <taxon>Fabaceae</taxon>
        <taxon>Papilionoideae</taxon>
        <taxon>50 kb inversion clade</taxon>
        <taxon>NPAAA clade</taxon>
        <taxon>indigoferoid/millettioid clade</taxon>
        <taxon>Phaseoleae</taxon>
        <taxon>Flemingia</taxon>
    </lineage>
</organism>
<comment type="caution">
    <text evidence="4">The sequence shown here is derived from an EMBL/GenBank/DDBJ whole genome shotgun (WGS) entry which is preliminary data.</text>
</comment>
<feature type="repeat" description="PPR" evidence="3">
    <location>
        <begin position="289"/>
        <end position="323"/>
    </location>
</feature>
<feature type="repeat" description="PPR" evidence="3">
    <location>
        <begin position="254"/>
        <end position="288"/>
    </location>
</feature>
<gene>
    <name evidence="4" type="ORF">Fmac_020755</name>
</gene>
<dbReference type="PANTHER" id="PTHR47938:SF47">
    <property type="entry name" value="ADR149WP"/>
    <property type="match status" value="1"/>
</dbReference>
<reference evidence="4 5" key="1">
    <citation type="submission" date="2024-08" db="EMBL/GenBank/DDBJ databases">
        <title>Insights into the chromosomal genome structure of Flemingia macrophylla.</title>
        <authorList>
            <person name="Ding Y."/>
            <person name="Zhao Y."/>
            <person name="Bi W."/>
            <person name="Wu M."/>
            <person name="Zhao G."/>
            <person name="Gong Y."/>
            <person name="Li W."/>
            <person name="Zhang P."/>
        </authorList>
    </citation>
    <scope>NUCLEOTIDE SEQUENCE [LARGE SCALE GENOMIC DNA]</scope>
    <source>
        <strain evidence="4">DYQJB</strain>
        <tissue evidence="4">Leaf</tissue>
    </source>
</reference>
<dbReference type="InterPro" id="IPR011990">
    <property type="entry name" value="TPR-like_helical_dom_sf"/>
</dbReference>
<protein>
    <recommendedName>
        <fullName evidence="6">Pentatricopeptide repeat-containing protein</fullName>
    </recommendedName>
</protein>
<dbReference type="Gene3D" id="1.25.40.10">
    <property type="entry name" value="Tetratricopeptide repeat domain"/>
    <property type="match status" value="3"/>
</dbReference>
<evidence type="ECO:0000313" key="5">
    <source>
        <dbReference type="Proteomes" id="UP001603857"/>
    </source>
</evidence>
<comment type="similarity">
    <text evidence="1">Belongs to the PPR family. P subfamily.</text>
</comment>
<keyword evidence="2" id="KW-0677">Repeat</keyword>
<keyword evidence="5" id="KW-1185">Reference proteome</keyword>
<feature type="repeat" description="PPR" evidence="3">
    <location>
        <begin position="359"/>
        <end position="393"/>
    </location>
</feature>
<evidence type="ECO:0000256" key="3">
    <source>
        <dbReference type="PROSITE-ProRule" id="PRU00708"/>
    </source>
</evidence>
<evidence type="ECO:0008006" key="6">
    <source>
        <dbReference type="Google" id="ProtNLM"/>
    </source>
</evidence>
<dbReference type="EMBL" id="JBGMDY010000007">
    <property type="protein sequence ID" value="KAL2327328.1"/>
    <property type="molecule type" value="Genomic_DNA"/>
</dbReference>
<sequence>MNCMARSGEVAAVNVLGNDMIRLSSMLENSAVGCMLKSFCISERIEEALELICNLKNKDLDLEPEYYETLVHGIIINGYEEACILYDEMLGKGIKPDIVAITAMVSGHVSHNRISEAWKMFNSMESQGIKPTWKSYAVFIKELCKASRTDEIVKVLQKMQASNIKIQDIFFHQVLTYMENKGELTVREKVHQMPKAFTLDPEKFMDSDKRMKADGYSPSRSTYKYMITALCKEASMVLEATRCTDSLQIFGYTVPLSYSLFIRALCRAGRVEKALPLLEEVGEEKSILDQLTCGSIVHGLLRKGRLEEALTKVDAMKHKGIAPTIHVYTSPIVHFFKEKQVEKAIEIFKEMQRSGYEPTIVAYSALVRGYVNVGRPIDEWDIFYRMKIKGLCPDFKTYSMFVTCLCKVERSEGMKLFSKMLDSGIVPSIVNFRTVFYGLNKEGKNDLARVVLQQKSEDASTLIT</sequence>
<dbReference type="AlphaFoldDB" id="A0ABD1LUX5"/>
<evidence type="ECO:0000256" key="2">
    <source>
        <dbReference type="ARBA" id="ARBA00022737"/>
    </source>
</evidence>
<accession>A0ABD1LUX5</accession>
<dbReference type="PANTHER" id="PTHR47938">
    <property type="entry name" value="RESPIRATORY COMPLEX I CHAPERONE (CIA84), PUTATIVE (AFU_ORTHOLOGUE AFUA_2G06020)-RELATED"/>
    <property type="match status" value="1"/>
</dbReference>